<dbReference type="Proteomes" id="UP000030653">
    <property type="component" value="Unassembled WGS sequence"/>
</dbReference>
<evidence type="ECO:0000256" key="1">
    <source>
        <dbReference type="SAM" id="MobiDB-lite"/>
    </source>
</evidence>
<gene>
    <name evidence="3" type="ORF">DACRYDRAFT_15648</name>
</gene>
<evidence type="ECO:0000256" key="2">
    <source>
        <dbReference type="SAM" id="Phobius"/>
    </source>
</evidence>
<sequence>MSGNRAIPDGSEQGDIYQRTPPQIQLRALRWSVPLDADIWQRQKDLGWITPGDEEILTTARNRVNWGMFGLVIGAAVPAVWGKFIAKPNWRPMRIFWLSAGASIPMMLLGQLVEAVTDNSILQECANPRAVVIGYSEALRDQMERQRALLKANPSPKVAAAKKRELERQRQDDFMNPPSWQSPPGSDSAENGLVPNAGAEPGPVTQELEKQPNGWRWSDRKDSMPRPPRPTPAISGSETEARPESAWEALRRGRLPGQNQKQTGEQKQQRSATPVPDYQTGLDDFQEPASPEETAARRKAQKEFDDMLERERKFGQEGEGRRRPGGSW</sequence>
<feature type="compositionally biased region" description="Basic and acidic residues" evidence="1">
    <location>
        <begin position="162"/>
        <end position="173"/>
    </location>
</feature>
<feature type="compositionally biased region" description="Polar residues" evidence="1">
    <location>
        <begin position="178"/>
        <end position="189"/>
    </location>
</feature>
<dbReference type="AlphaFoldDB" id="M5G903"/>
<feature type="transmembrane region" description="Helical" evidence="2">
    <location>
        <begin position="66"/>
        <end position="86"/>
    </location>
</feature>
<feature type="region of interest" description="Disordered" evidence="1">
    <location>
        <begin position="148"/>
        <end position="328"/>
    </location>
</feature>
<organism evidence="3 4">
    <name type="scientific">Dacryopinax primogenitus (strain DJM 731)</name>
    <name type="common">Brown rot fungus</name>
    <dbReference type="NCBI Taxonomy" id="1858805"/>
    <lineage>
        <taxon>Eukaryota</taxon>
        <taxon>Fungi</taxon>
        <taxon>Dikarya</taxon>
        <taxon>Basidiomycota</taxon>
        <taxon>Agaricomycotina</taxon>
        <taxon>Dacrymycetes</taxon>
        <taxon>Dacrymycetales</taxon>
        <taxon>Dacrymycetaceae</taxon>
        <taxon>Dacryopinax</taxon>
    </lineage>
</organism>
<keyword evidence="4" id="KW-1185">Reference proteome</keyword>
<keyword evidence="2" id="KW-1133">Transmembrane helix</keyword>
<evidence type="ECO:0000313" key="4">
    <source>
        <dbReference type="Proteomes" id="UP000030653"/>
    </source>
</evidence>
<feature type="compositionally biased region" description="Basic and acidic residues" evidence="1">
    <location>
        <begin position="239"/>
        <end position="251"/>
    </location>
</feature>
<keyword evidence="2" id="KW-0472">Membrane</keyword>
<feature type="compositionally biased region" description="Basic and acidic residues" evidence="1">
    <location>
        <begin position="301"/>
        <end position="322"/>
    </location>
</feature>
<dbReference type="EMBL" id="JH795862">
    <property type="protein sequence ID" value="EJU02352.1"/>
    <property type="molecule type" value="Genomic_DNA"/>
</dbReference>
<proteinExistence type="predicted"/>
<evidence type="ECO:0000313" key="3">
    <source>
        <dbReference type="EMBL" id="EJU02352.1"/>
    </source>
</evidence>
<feature type="compositionally biased region" description="Low complexity" evidence="1">
    <location>
        <begin position="257"/>
        <end position="266"/>
    </location>
</feature>
<dbReference type="GeneID" id="63686187"/>
<name>M5G903_DACPD</name>
<protein>
    <submittedName>
        <fullName evidence="3">Uncharacterized protein</fullName>
    </submittedName>
</protein>
<dbReference type="OMA" id="LQECANP"/>
<keyword evidence="2" id="KW-0812">Transmembrane</keyword>
<dbReference type="OrthoDB" id="3201807at2759"/>
<reference evidence="3 4" key="1">
    <citation type="journal article" date="2012" name="Science">
        <title>The Paleozoic origin of enzymatic lignin decomposition reconstructed from 31 fungal genomes.</title>
        <authorList>
            <person name="Floudas D."/>
            <person name="Binder M."/>
            <person name="Riley R."/>
            <person name="Barry K."/>
            <person name="Blanchette R.A."/>
            <person name="Henrissat B."/>
            <person name="Martinez A.T."/>
            <person name="Otillar R."/>
            <person name="Spatafora J.W."/>
            <person name="Yadav J.S."/>
            <person name="Aerts A."/>
            <person name="Benoit I."/>
            <person name="Boyd A."/>
            <person name="Carlson A."/>
            <person name="Copeland A."/>
            <person name="Coutinho P.M."/>
            <person name="de Vries R.P."/>
            <person name="Ferreira P."/>
            <person name="Findley K."/>
            <person name="Foster B."/>
            <person name="Gaskell J."/>
            <person name="Glotzer D."/>
            <person name="Gorecki P."/>
            <person name="Heitman J."/>
            <person name="Hesse C."/>
            <person name="Hori C."/>
            <person name="Igarashi K."/>
            <person name="Jurgens J.A."/>
            <person name="Kallen N."/>
            <person name="Kersten P."/>
            <person name="Kohler A."/>
            <person name="Kuees U."/>
            <person name="Kumar T.K.A."/>
            <person name="Kuo A."/>
            <person name="LaButti K."/>
            <person name="Larrondo L.F."/>
            <person name="Lindquist E."/>
            <person name="Ling A."/>
            <person name="Lombard V."/>
            <person name="Lucas S."/>
            <person name="Lundell T."/>
            <person name="Martin R."/>
            <person name="McLaughlin D.J."/>
            <person name="Morgenstern I."/>
            <person name="Morin E."/>
            <person name="Murat C."/>
            <person name="Nagy L.G."/>
            <person name="Nolan M."/>
            <person name="Ohm R.A."/>
            <person name="Patyshakuliyeva A."/>
            <person name="Rokas A."/>
            <person name="Ruiz-Duenas F.J."/>
            <person name="Sabat G."/>
            <person name="Salamov A."/>
            <person name="Samejima M."/>
            <person name="Schmutz J."/>
            <person name="Slot J.C."/>
            <person name="St John F."/>
            <person name="Stenlid J."/>
            <person name="Sun H."/>
            <person name="Sun S."/>
            <person name="Syed K."/>
            <person name="Tsang A."/>
            <person name="Wiebenga A."/>
            <person name="Young D."/>
            <person name="Pisabarro A."/>
            <person name="Eastwood D.C."/>
            <person name="Martin F."/>
            <person name="Cullen D."/>
            <person name="Grigoriev I.V."/>
            <person name="Hibbett D.S."/>
        </authorList>
    </citation>
    <scope>NUCLEOTIDE SEQUENCE [LARGE SCALE GENOMIC DNA]</scope>
    <source>
        <strain evidence="3 4">DJM-731 SS1</strain>
    </source>
</reference>
<accession>M5G903</accession>
<dbReference type="HOGENOM" id="CLU_847364_0_0_1"/>
<dbReference type="RefSeq" id="XP_040629246.1">
    <property type="nucleotide sequence ID" value="XM_040771125.1"/>
</dbReference>